<dbReference type="PATRIC" id="fig|1423758.3.peg.1121"/>
<accession>I7KHP1</accession>
<dbReference type="Gene3D" id="1.10.443.10">
    <property type="entry name" value="Intergrase catalytic core"/>
    <property type="match status" value="1"/>
</dbReference>
<dbReference type="GO" id="GO:0015074">
    <property type="term" value="P:DNA integration"/>
    <property type="evidence" value="ECO:0007669"/>
    <property type="project" value="InterPro"/>
</dbReference>
<organism evidence="7 8">
    <name type="scientific">Lactobacillus hominis DSM 23910 = CRBIP 24.179</name>
    <dbReference type="NCBI Taxonomy" id="1423758"/>
    <lineage>
        <taxon>Bacteria</taxon>
        <taxon>Bacillati</taxon>
        <taxon>Bacillota</taxon>
        <taxon>Bacilli</taxon>
        <taxon>Lactobacillales</taxon>
        <taxon>Lactobacillaceae</taxon>
        <taxon>Lactobacillus</taxon>
    </lineage>
</organism>
<dbReference type="GeneID" id="82847512"/>
<dbReference type="InterPro" id="IPR011010">
    <property type="entry name" value="DNA_brk_join_enz"/>
</dbReference>
<dbReference type="PROSITE" id="PS51900">
    <property type="entry name" value="CB"/>
    <property type="match status" value="1"/>
</dbReference>
<dbReference type="CDD" id="cd01189">
    <property type="entry name" value="INT_ICEBs1_C_like"/>
    <property type="match status" value="1"/>
</dbReference>
<dbReference type="PANTHER" id="PTHR30349">
    <property type="entry name" value="PHAGE INTEGRASE-RELATED"/>
    <property type="match status" value="1"/>
</dbReference>
<keyword evidence="1 3" id="KW-0238">DNA-binding</keyword>
<dbReference type="InterPro" id="IPR013762">
    <property type="entry name" value="Integrase-like_cat_sf"/>
</dbReference>
<dbReference type="EMBL" id="CAKE01000020">
    <property type="protein sequence ID" value="CCI82290.1"/>
    <property type="molecule type" value="Genomic_DNA"/>
</dbReference>
<dbReference type="Gene3D" id="1.10.150.130">
    <property type="match status" value="1"/>
</dbReference>
<dbReference type="SUPFAM" id="SSF56349">
    <property type="entry name" value="DNA breaking-rejoining enzymes"/>
    <property type="match status" value="1"/>
</dbReference>
<evidence type="ECO:0000259" key="6">
    <source>
        <dbReference type="PROSITE" id="PS51900"/>
    </source>
</evidence>
<dbReference type="InterPro" id="IPR044068">
    <property type="entry name" value="CB"/>
</dbReference>
<reference evidence="7 8" key="1">
    <citation type="submission" date="2012-06" db="EMBL/GenBank/DDBJ databases">
        <title>Draft Genome Sequence of Lactobacillus hominis Strain CRBIP 24.179T, isolated from human intestine.</title>
        <authorList>
            <person name="Cousin S."/>
            <person name="Ma L."/>
            <person name="Bizet C."/>
            <person name="Loux V."/>
            <person name="Bouchier C."/>
            <person name="Clermont D."/>
            <person name="Creno S."/>
        </authorList>
    </citation>
    <scope>NUCLEOTIDE SEQUENCE [LARGE SCALE GENOMIC DNA]</scope>
    <source>
        <strain evidence="8">CRBIP 24.179T</strain>
    </source>
</reference>
<gene>
    <name evidence="7" type="ORF">BN55_04135</name>
</gene>
<evidence type="ECO:0000256" key="4">
    <source>
        <dbReference type="SAM" id="MobiDB-lite"/>
    </source>
</evidence>
<feature type="compositionally biased region" description="Polar residues" evidence="4">
    <location>
        <begin position="259"/>
        <end position="268"/>
    </location>
</feature>
<evidence type="ECO:0000313" key="7">
    <source>
        <dbReference type="EMBL" id="CCI82290.1"/>
    </source>
</evidence>
<feature type="region of interest" description="Disordered" evidence="4">
    <location>
        <begin position="246"/>
        <end position="268"/>
    </location>
</feature>
<dbReference type="InterPro" id="IPR002104">
    <property type="entry name" value="Integrase_catalytic"/>
</dbReference>
<sequence length="399" mass="46218">MWVTENKKTGKYVFNDMFKNPLTGKWKHVSVTYGKNTARVRKDAQIELNKKIEKKLQELQSGNSNITLSQLVKKYFELAKDQLAETTLYRKQHTLAIMVEDLDGQTIAKKIKPTLLNKYFDSLLYEKKLANATVQSYRSCLSAVYEYGIRYGYLTENPVTNSRPTYKNERAKKNDEIENKYLTDTELQKILKDCDEQKRKDLKDLFTWMYLTGMRIGEASSLQKKDILQTKDGEWFARVSGTLLTHRNEPEKNKRHSKSNSAKTGNSNRDVLLSDDAVKLVKEHFKGKKLNDFLFVNEWPTSDGYFIPGKVNNVLKSIARRQGIKKDLTSHFFRHTHISKLAELGVPLYVIQKRVGHGNSRITREIYLHVTDKVKKDLKNKLDMLDVSSDLPSLKVLKN</sequence>
<name>I7KHP1_9LACO</name>
<feature type="domain" description="Tyr recombinase" evidence="5">
    <location>
        <begin position="177"/>
        <end position="383"/>
    </location>
</feature>
<dbReference type="GO" id="GO:0006310">
    <property type="term" value="P:DNA recombination"/>
    <property type="evidence" value="ECO:0007669"/>
    <property type="project" value="UniProtKB-KW"/>
</dbReference>
<evidence type="ECO:0000256" key="2">
    <source>
        <dbReference type="ARBA" id="ARBA00023172"/>
    </source>
</evidence>
<keyword evidence="2" id="KW-0233">DNA recombination</keyword>
<proteinExistence type="predicted"/>
<dbReference type="Proteomes" id="UP000009320">
    <property type="component" value="Unassembled WGS sequence"/>
</dbReference>
<dbReference type="Pfam" id="PF00589">
    <property type="entry name" value="Phage_integrase"/>
    <property type="match status" value="1"/>
</dbReference>
<keyword evidence="8" id="KW-1185">Reference proteome</keyword>
<dbReference type="RefSeq" id="WP_008471333.1">
    <property type="nucleotide sequence ID" value="NZ_AYZP01000020.1"/>
</dbReference>
<evidence type="ECO:0000259" key="5">
    <source>
        <dbReference type="PROSITE" id="PS51898"/>
    </source>
</evidence>
<comment type="caution">
    <text evidence="7">The sequence shown here is derived from an EMBL/GenBank/DDBJ whole genome shotgun (WGS) entry which is preliminary data.</text>
</comment>
<protein>
    <submittedName>
        <fullName evidence="7">Integrase</fullName>
    </submittedName>
</protein>
<dbReference type="AlphaFoldDB" id="I7KHP1"/>
<evidence type="ECO:0000256" key="3">
    <source>
        <dbReference type="PROSITE-ProRule" id="PRU01248"/>
    </source>
</evidence>
<dbReference type="PROSITE" id="PS51898">
    <property type="entry name" value="TYR_RECOMBINASE"/>
    <property type="match status" value="1"/>
</dbReference>
<feature type="domain" description="Core-binding (CB)" evidence="6">
    <location>
        <begin position="66"/>
        <end position="149"/>
    </location>
</feature>
<evidence type="ECO:0000313" key="8">
    <source>
        <dbReference type="Proteomes" id="UP000009320"/>
    </source>
</evidence>
<dbReference type="STRING" id="1423758.FC41_GL001108"/>
<dbReference type="OrthoDB" id="9803188at2"/>
<dbReference type="InterPro" id="IPR050090">
    <property type="entry name" value="Tyrosine_recombinase_XerCD"/>
</dbReference>
<evidence type="ECO:0000256" key="1">
    <source>
        <dbReference type="ARBA" id="ARBA00023125"/>
    </source>
</evidence>
<dbReference type="InterPro" id="IPR010998">
    <property type="entry name" value="Integrase_recombinase_N"/>
</dbReference>
<dbReference type="GO" id="GO:0003677">
    <property type="term" value="F:DNA binding"/>
    <property type="evidence" value="ECO:0007669"/>
    <property type="project" value="UniProtKB-UniRule"/>
</dbReference>
<dbReference type="eggNOG" id="COG0582">
    <property type="taxonomic scope" value="Bacteria"/>
</dbReference>